<reference evidence="3 4" key="1">
    <citation type="submission" date="2019-11" db="EMBL/GenBank/DDBJ databases">
        <title>Draft genome of Amycolatopsis RM579.</title>
        <authorList>
            <person name="Duangmal K."/>
            <person name="Mingma R."/>
        </authorList>
    </citation>
    <scope>NUCLEOTIDE SEQUENCE [LARGE SCALE GENOMIC DNA]</scope>
    <source>
        <strain evidence="3 4">RM579</strain>
    </source>
</reference>
<organism evidence="3 4">
    <name type="scientific">Amycolatopsis pithecellobii</name>
    <dbReference type="NCBI Taxonomy" id="664692"/>
    <lineage>
        <taxon>Bacteria</taxon>
        <taxon>Bacillati</taxon>
        <taxon>Actinomycetota</taxon>
        <taxon>Actinomycetes</taxon>
        <taxon>Pseudonocardiales</taxon>
        <taxon>Pseudonocardiaceae</taxon>
        <taxon>Amycolatopsis</taxon>
    </lineage>
</organism>
<accession>A0A6N7YWY7</accession>
<comment type="caution">
    <text evidence="3">The sequence shown here is derived from an EMBL/GenBank/DDBJ whole genome shotgun (WGS) entry which is preliminary data.</text>
</comment>
<feature type="domain" description="SnoaL-like" evidence="2">
    <location>
        <begin position="8"/>
        <end position="130"/>
    </location>
</feature>
<dbReference type="RefSeq" id="WP_154759714.1">
    <property type="nucleotide sequence ID" value="NZ_WMBA01000051.1"/>
</dbReference>
<dbReference type="Pfam" id="PF13577">
    <property type="entry name" value="SnoaL_4"/>
    <property type="match status" value="1"/>
</dbReference>
<evidence type="ECO:0000256" key="1">
    <source>
        <dbReference type="SAM" id="MobiDB-lite"/>
    </source>
</evidence>
<dbReference type="SUPFAM" id="SSF54427">
    <property type="entry name" value="NTF2-like"/>
    <property type="match status" value="1"/>
</dbReference>
<evidence type="ECO:0000259" key="2">
    <source>
        <dbReference type="Pfam" id="PF13577"/>
    </source>
</evidence>
<gene>
    <name evidence="3" type="ORF">GKO32_26950</name>
</gene>
<evidence type="ECO:0000313" key="4">
    <source>
        <dbReference type="Proteomes" id="UP000440096"/>
    </source>
</evidence>
<dbReference type="OrthoDB" id="4941530at2"/>
<proteinExistence type="predicted"/>
<evidence type="ECO:0000313" key="3">
    <source>
        <dbReference type="EMBL" id="MTD57585.1"/>
    </source>
</evidence>
<name>A0A6N7YWY7_9PSEU</name>
<dbReference type="InterPro" id="IPR037401">
    <property type="entry name" value="SnoaL-like"/>
</dbReference>
<keyword evidence="4" id="KW-1185">Reference proteome</keyword>
<feature type="region of interest" description="Disordered" evidence="1">
    <location>
        <begin position="150"/>
        <end position="169"/>
    </location>
</feature>
<protein>
    <recommendedName>
        <fullName evidence="2">SnoaL-like domain-containing protein</fullName>
    </recommendedName>
</protein>
<dbReference type="Proteomes" id="UP000440096">
    <property type="component" value="Unassembled WGS sequence"/>
</dbReference>
<dbReference type="InterPro" id="IPR032710">
    <property type="entry name" value="NTF2-like_dom_sf"/>
</dbReference>
<dbReference type="AlphaFoldDB" id="A0A6N7YWY7"/>
<dbReference type="EMBL" id="WMBA01000051">
    <property type="protein sequence ID" value="MTD57585.1"/>
    <property type="molecule type" value="Genomic_DNA"/>
</dbReference>
<sequence>MAGTSVSAQDRAEITELFARYAWAGDTGSFDEYVALFTEDGVFDGMGGYYTGPDELRELAREVKQGPRSRGLQHWVGNSVYDSDGPDKVVVKSMCFAPRRIENEHSLVFVGYYVDTIVRVEGEWKFRIRRWRPWAGEVLDGAKPWETGADDGGFIHRKGTENGARVSAV</sequence>
<dbReference type="Gene3D" id="3.10.450.50">
    <property type="match status" value="1"/>
</dbReference>